<evidence type="ECO:0000313" key="10">
    <source>
        <dbReference type="Proteomes" id="UP000030665"/>
    </source>
</evidence>
<evidence type="ECO:0000259" key="8">
    <source>
        <dbReference type="PROSITE" id="PS50026"/>
    </source>
</evidence>
<dbReference type="Proteomes" id="UP000030665">
    <property type="component" value="Unassembled WGS sequence"/>
</dbReference>
<dbReference type="GO" id="GO:0005576">
    <property type="term" value="C:extracellular region"/>
    <property type="evidence" value="ECO:0007669"/>
    <property type="project" value="UniProtKB-SubCell"/>
</dbReference>
<dbReference type="GO" id="GO:0005509">
    <property type="term" value="F:calcium ion binding"/>
    <property type="evidence" value="ECO:0007669"/>
    <property type="project" value="InterPro"/>
</dbReference>
<dbReference type="FunFam" id="2.10.25.10:FF:000045">
    <property type="entry name" value="Slit guidance ligand 2"/>
    <property type="match status" value="1"/>
</dbReference>
<reference evidence="9" key="1">
    <citation type="submission" date="2014-01" db="EMBL/GenBank/DDBJ databases">
        <authorList>
            <person name="Aslett M."/>
        </authorList>
    </citation>
    <scope>NUCLEOTIDE SEQUENCE</scope>
</reference>
<keyword evidence="10" id="KW-1185">Reference proteome</keyword>
<evidence type="ECO:0000313" key="9">
    <source>
        <dbReference type="EMBL" id="CDW58749.1"/>
    </source>
</evidence>
<dbReference type="SUPFAM" id="SSF57196">
    <property type="entry name" value="EGF/Laminin"/>
    <property type="match status" value="1"/>
</dbReference>
<dbReference type="STRING" id="36087.A0A077ZG31"/>
<dbReference type="PANTHER" id="PTHR24033">
    <property type="entry name" value="EGF-LIKE DOMAIN-CONTAINING PROTEIN"/>
    <property type="match status" value="1"/>
</dbReference>
<keyword evidence="6" id="KW-0325">Glycoprotein</keyword>
<dbReference type="PROSITE" id="PS01186">
    <property type="entry name" value="EGF_2"/>
    <property type="match status" value="2"/>
</dbReference>
<reference evidence="9" key="2">
    <citation type="submission" date="2014-03" db="EMBL/GenBank/DDBJ databases">
        <title>The whipworm genome and dual-species transcriptomics of an intimate host-pathogen interaction.</title>
        <authorList>
            <person name="Foth B.J."/>
            <person name="Tsai I.J."/>
            <person name="Reid A.J."/>
            <person name="Bancroft A.J."/>
            <person name="Nichol S."/>
            <person name="Tracey A."/>
            <person name="Holroyd N."/>
            <person name="Cotton J.A."/>
            <person name="Stanley E.J."/>
            <person name="Zarowiecki M."/>
            <person name="Liu J.Z."/>
            <person name="Huckvale T."/>
            <person name="Cooper P.J."/>
            <person name="Grencis R.K."/>
            <person name="Berriman M."/>
        </authorList>
    </citation>
    <scope>NUCLEOTIDE SEQUENCE [LARGE SCALE GENOMIC DNA]</scope>
</reference>
<evidence type="ECO:0000256" key="6">
    <source>
        <dbReference type="ARBA" id="ARBA00023180"/>
    </source>
</evidence>
<dbReference type="PANTHER" id="PTHR24033:SF151">
    <property type="entry name" value="NOTCH 2"/>
    <property type="match status" value="1"/>
</dbReference>
<dbReference type="PROSITE" id="PS50026">
    <property type="entry name" value="EGF_3"/>
    <property type="match status" value="2"/>
</dbReference>
<evidence type="ECO:0000256" key="3">
    <source>
        <dbReference type="ARBA" id="ARBA00022536"/>
    </source>
</evidence>
<dbReference type="GO" id="GO:0007399">
    <property type="term" value="P:nervous system development"/>
    <property type="evidence" value="ECO:0007669"/>
    <property type="project" value="UniProtKB-ARBA"/>
</dbReference>
<evidence type="ECO:0000256" key="7">
    <source>
        <dbReference type="PROSITE-ProRule" id="PRU00076"/>
    </source>
</evidence>
<keyword evidence="2" id="KW-0964">Secreted</keyword>
<proteinExistence type="predicted"/>
<feature type="disulfide bond" evidence="7">
    <location>
        <begin position="11"/>
        <end position="20"/>
    </location>
</feature>
<dbReference type="InterPro" id="IPR051830">
    <property type="entry name" value="NOTCH_homolog"/>
</dbReference>
<feature type="domain" description="EGF-like" evidence="8">
    <location>
        <begin position="22"/>
        <end position="58"/>
    </location>
</feature>
<dbReference type="InterPro" id="IPR000742">
    <property type="entry name" value="EGF"/>
</dbReference>
<keyword evidence="5 7" id="KW-1015">Disulfide bond</keyword>
<evidence type="ECO:0000256" key="2">
    <source>
        <dbReference type="ARBA" id="ARBA00022525"/>
    </source>
</evidence>
<dbReference type="CDD" id="cd00054">
    <property type="entry name" value="EGF_CA"/>
    <property type="match status" value="2"/>
</dbReference>
<comment type="subcellular location">
    <subcellularLocation>
        <location evidence="1">Secreted</location>
    </subcellularLocation>
</comment>
<dbReference type="Pfam" id="PF00008">
    <property type="entry name" value="EGF"/>
    <property type="match status" value="1"/>
</dbReference>
<keyword evidence="4" id="KW-0677">Repeat</keyword>
<name>A0A077ZG31_TRITR</name>
<gene>
    <name evidence="9" type="ORF">TTRE_0000707401</name>
</gene>
<dbReference type="SMART" id="SM00179">
    <property type="entry name" value="EGF_CA"/>
    <property type="match status" value="1"/>
</dbReference>
<dbReference type="AlphaFoldDB" id="A0A077ZG31"/>
<feature type="domain" description="EGF-like" evidence="8">
    <location>
        <begin position="1"/>
        <end position="21"/>
    </location>
</feature>
<dbReference type="Gene3D" id="2.10.25.10">
    <property type="entry name" value="Laminin"/>
    <property type="match status" value="2"/>
</dbReference>
<dbReference type="OrthoDB" id="5912267at2759"/>
<feature type="disulfide bond" evidence="7">
    <location>
        <begin position="48"/>
        <end position="57"/>
    </location>
</feature>
<protein>
    <submittedName>
        <fullName evidence="9">HEGF domain containing protein</fullName>
    </submittedName>
</protein>
<evidence type="ECO:0000256" key="4">
    <source>
        <dbReference type="ARBA" id="ARBA00022737"/>
    </source>
</evidence>
<organism evidence="9 10">
    <name type="scientific">Trichuris trichiura</name>
    <name type="common">Whipworm</name>
    <name type="synonym">Trichocephalus trichiurus</name>
    <dbReference type="NCBI Taxonomy" id="36087"/>
    <lineage>
        <taxon>Eukaryota</taxon>
        <taxon>Metazoa</taxon>
        <taxon>Ecdysozoa</taxon>
        <taxon>Nematoda</taxon>
        <taxon>Enoplea</taxon>
        <taxon>Dorylaimia</taxon>
        <taxon>Trichinellida</taxon>
        <taxon>Trichuridae</taxon>
        <taxon>Trichuris</taxon>
    </lineage>
</organism>
<keyword evidence="3 7" id="KW-0245">EGF-like domain</keyword>
<comment type="caution">
    <text evidence="7">Lacks conserved residue(s) required for the propagation of feature annotation.</text>
</comment>
<accession>A0A077ZG31</accession>
<dbReference type="PROSITE" id="PS00022">
    <property type="entry name" value="EGF_1"/>
    <property type="match status" value="2"/>
</dbReference>
<evidence type="ECO:0000256" key="1">
    <source>
        <dbReference type="ARBA" id="ARBA00004613"/>
    </source>
</evidence>
<dbReference type="InterPro" id="IPR001881">
    <property type="entry name" value="EGF-like_Ca-bd_dom"/>
</dbReference>
<evidence type="ECO:0000256" key="5">
    <source>
        <dbReference type="ARBA" id="ARBA00023157"/>
    </source>
</evidence>
<dbReference type="EMBL" id="HG806405">
    <property type="protein sequence ID" value="CDW58749.1"/>
    <property type="molecule type" value="Genomic_DNA"/>
</dbReference>
<sequence>MQQDGSFKCVCESGYTGRLCEKRDYCIGHKCVKGATCVSQRRMYFCVCPHGYTGRFCADQISSKLNNCFDIFLKFFFTVKNLPILYQFKKTKARRQHRHLAFSVSSVPIPIENVISETLSPELISWTLSSTTSGNVRY</sequence>